<keyword evidence="3" id="KW-0238">DNA-binding</keyword>
<keyword evidence="4" id="KW-0804">Transcription</keyword>
<dbReference type="OrthoDB" id="9803030at2"/>
<evidence type="ECO:0000256" key="3">
    <source>
        <dbReference type="ARBA" id="ARBA00023125"/>
    </source>
</evidence>
<dbReference type="Gene3D" id="3.40.190.10">
    <property type="entry name" value="Periplasmic binding protein-like II"/>
    <property type="match status" value="2"/>
</dbReference>
<evidence type="ECO:0000256" key="1">
    <source>
        <dbReference type="ARBA" id="ARBA00009437"/>
    </source>
</evidence>
<comment type="similarity">
    <text evidence="1">Belongs to the LysR transcriptional regulatory family.</text>
</comment>
<dbReference type="EMBL" id="FWFN01000005">
    <property type="protein sequence ID" value="SLN57178.1"/>
    <property type="molecule type" value="Genomic_DNA"/>
</dbReference>
<keyword evidence="7" id="KW-1185">Reference proteome</keyword>
<dbReference type="GO" id="GO:0000976">
    <property type="term" value="F:transcription cis-regulatory region binding"/>
    <property type="evidence" value="ECO:0007669"/>
    <property type="project" value="TreeGrafter"/>
</dbReference>
<dbReference type="InterPro" id="IPR005119">
    <property type="entry name" value="LysR_subst-bd"/>
</dbReference>
<dbReference type="InterPro" id="IPR036388">
    <property type="entry name" value="WH-like_DNA-bd_sf"/>
</dbReference>
<dbReference type="PRINTS" id="PR00039">
    <property type="entry name" value="HTHLYSR"/>
</dbReference>
<dbReference type="PANTHER" id="PTHR30126:SF98">
    <property type="entry name" value="HTH-TYPE TRANSCRIPTIONAL ACTIVATOR BAUR"/>
    <property type="match status" value="1"/>
</dbReference>
<organism evidence="6 7">
    <name type="scientific">Pseudooceanicola marinus</name>
    <dbReference type="NCBI Taxonomy" id="396013"/>
    <lineage>
        <taxon>Bacteria</taxon>
        <taxon>Pseudomonadati</taxon>
        <taxon>Pseudomonadota</taxon>
        <taxon>Alphaproteobacteria</taxon>
        <taxon>Rhodobacterales</taxon>
        <taxon>Paracoccaceae</taxon>
        <taxon>Pseudooceanicola</taxon>
    </lineage>
</organism>
<evidence type="ECO:0000256" key="2">
    <source>
        <dbReference type="ARBA" id="ARBA00023015"/>
    </source>
</evidence>
<evidence type="ECO:0000256" key="4">
    <source>
        <dbReference type="ARBA" id="ARBA00023163"/>
    </source>
</evidence>
<proteinExistence type="inferred from homology"/>
<dbReference type="Pfam" id="PF03466">
    <property type="entry name" value="LysR_substrate"/>
    <property type="match status" value="1"/>
</dbReference>
<evidence type="ECO:0000313" key="7">
    <source>
        <dbReference type="Proteomes" id="UP000193963"/>
    </source>
</evidence>
<dbReference type="PROSITE" id="PS50931">
    <property type="entry name" value="HTH_LYSR"/>
    <property type="match status" value="2"/>
</dbReference>
<accession>A0A1X6ZP79</accession>
<dbReference type="InterPro" id="IPR000847">
    <property type="entry name" value="LysR_HTH_N"/>
</dbReference>
<sequence>MKWNLRHLRVFLAITRHCSVSRAAQECNLSQPAATQAIAKLERDLAQSLFRHMSQGLFPTPAGEMLAARVARALRRIDRAAAPISPRLAGAASFAQLEALIALRETENFTLAARRLGLSQPTVHRAVAYLESEARRPLFDRTAQGIRASRPARQLADAARLAFAELEQGEMELAELAGRAAGRIVVGAMPLARSSLLPRAIAAFRAARPDTLIRVDEGPYADLLAGLRRGEIDFLIGALRDPLPIGDVVQQELFEDDLIPVVGPDHPLRDRPDLTLEDLAAQPWVLARQGTPSRRIFDGLFQGHRPPESIVETGSMILMREMLRASDHVGFISRLQAAAEIDLGLMVPLPLDLPGTRRPIGLTTRQDWLPTAAQDAFLRELSVSVRQKSY</sequence>
<keyword evidence="2" id="KW-0805">Transcription regulation</keyword>
<dbReference type="Gene3D" id="1.10.10.10">
    <property type="entry name" value="Winged helix-like DNA-binding domain superfamily/Winged helix DNA-binding domain"/>
    <property type="match status" value="2"/>
</dbReference>
<dbReference type="RefSeq" id="WP_085888873.1">
    <property type="nucleotide sequence ID" value="NZ_FWFN01000005.1"/>
</dbReference>
<evidence type="ECO:0000313" key="6">
    <source>
        <dbReference type="EMBL" id="SLN57178.1"/>
    </source>
</evidence>
<dbReference type="Proteomes" id="UP000193963">
    <property type="component" value="Unassembled WGS sequence"/>
</dbReference>
<feature type="domain" description="HTH lysR-type" evidence="5">
    <location>
        <begin position="3"/>
        <end position="60"/>
    </location>
</feature>
<dbReference type="SUPFAM" id="SSF46785">
    <property type="entry name" value="Winged helix' DNA-binding domain"/>
    <property type="match status" value="2"/>
</dbReference>
<dbReference type="SUPFAM" id="SSF53850">
    <property type="entry name" value="Periplasmic binding protein-like II"/>
    <property type="match status" value="1"/>
</dbReference>
<feature type="domain" description="HTH lysR-type" evidence="5">
    <location>
        <begin position="94"/>
        <end position="149"/>
    </location>
</feature>
<dbReference type="Pfam" id="PF00126">
    <property type="entry name" value="HTH_1"/>
    <property type="match status" value="2"/>
</dbReference>
<name>A0A1X6ZP79_9RHOB</name>
<dbReference type="GO" id="GO:0003700">
    <property type="term" value="F:DNA-binding transcription factor activity"/>
    <property type="evidence" value="ECO:0007669"/>
    <property type="project" value="InterPro"/>
</dbReference>
<gene>
    <name evidence="6" type="primary">cmpR_4</name>
    <name evidence="6" type="ORF">PSM7751_02853</name>
</gene>
<dbReference type="PANTHER" id="PTHR30126">
    <property type="entry name" value="HTH-TYPE TRANSCRIPTIONAL REGULATOR"/>
    <property type="match status" value="1"/>
</dbReference>
<evidence type="ECO:0000259" key="5">
    <source>
        <dbReference type="PROSITE" id="PS50931"/>
    </source>
</evidence>
<dbReference type="AlphaFoldDB" id="A0A1X6ZP79"/>
<reference evidence="6 7" key="1">
    <citation type="submission" date="2017-03" db="EMBL/GenBank/DDBJ databases">
        <authorList>
            <person name="Afonso C.L."/>
            <person name="Miller P.J."/>
            <person name="Scott M.A."/>
            <person name="Spackman E."/>
            <person name="Goraichik I."/>
            <person name="Dimitrov K.M."/>
            <person name="Suarez D.L."/>
            <person name="Swayne D.E."/>
        </authorList>
    </citation>
    <scope>NUCLEOTIDE SEQUENCE [LARGE SCALE GENOMIC DNA]</scope>
    <source>
        <strain evidence="6 7">CECT 7751</strain>
    </source>
</reference>
<dbReference type="InterPro" id="IPR036390">
    <property type="entry name" value="WH_DNA-bd_sf"/>
</dbReference>
<protein>
    <submittedName>
        <fullName evidence="6">HTH-type transcriptional activator CmpR</fullName>
    </submittedName>
</protein>